<dbReference type="AlphaFoldDB" id="A0AAV6VAQ4"/>
<accession>A0AAV6VAQ4</accession>
<feature type="domain" description="Fibronectin type-III" evidence="11">
    <location>
        <begin position="341"/>
        <end position="445"/>
    </location>
</feature>
<keyword evidence="13" id="KW-1185">Reference proteome</keyword>
<keyword evidence="3 9" id="KW-0732">Signal</keyword>
<feature type="domain" description="Ig-like" evidence="10">
    <location>
        <begin position="239"/>
        <end position="337"/>
    </location>
</feature>
<keyword evidence="7" id="KW-0325">Glycoprotein</keyword>
<dbReference type="PROSITE" id="PS50835">
    <property type="entry name" value="IG_LIKE"/>
    <property type="match status" value="3"/>
</dbReference>
<comment type="caution">
    <text evidence="12">The sequence shown here is derived from an EMBL/GenBank/DDBJ whole genome shotgun (WGS) entry which is preliminary data.</text>
</comment>
<feature type="domain" description="Ig-like" evidence="10">
    <location>
        <begin position="46"/>
        <end position="134"/>
    </location>
</feature>
<dbReference type="GO" id="GO:0008046">
    <property type="term" value="F:axon guidance receptor activity"/>
    <property type="evidence" value="ECO:0007669"/>
    <property type="project" value="TreeGrafter"/>
</dbReference>
<evidence type="ECO:0000259" key="10">
    <source>
        <dbReference type="PROSITE" id="PS50835"/>
    </source>
</evidence>
<evidence type="ECO:0000256" key="2">
    <source>
        <dbReference type="ARBA" id="ARBA00022475"/>
    </source>
</evidence>
<dbReference type="InterPro" id="IPR013783">
    <property type="entry name" value="Ig-like_fold"/>
</dbReference>
<feature type="chain" id="PRO_5043596801" evidence="9">
    <location>
        <begin position="33"/>
        <end position="499"/>
    </location>
</feature>
<comment type="subcellular location">
    <subcellularLocation>
        <location evidence="1">Cell membrane</location>
    </subcellularLocation>
</comment>
<dbReference type="InterPro" id="IPR003598">
    <property type="entry name" value="Ig_sub2"/>
</dbReference>
<dbReference type="InterPro" id="IPR003961">
    <property type="entry name" value="FN3_dom"/>
</dbReference>
<keyword evidence="5" id="KW-0472">Membrane</keyword>
<dbReference type="PROSITE" id="PS50853">
    <property type="entry name" value="FN3"/>
    <property type="match status" value="1"/>
</dbReference>
<keyword evidence="8" id="KW-0393">Immunoglobulin domain</keyword>
<dbReference type="PANTHER" id="PTHR45080">
    <property type="entry name" value="CONTACTIN 5"/>
    <property type="match status" value="1"/>
</dbReference>
<dbReference type="EMBL" id="JAFNEN010000129">
    <property type="protein sequence ID" value="KAG8193127.1"/>
    <property type="molecule type" value="Genomic_DNA"/>
</dbReference>
<dbReference type="SMART" id="SM00409">
    <property type="entry name" value="IG"/>
    <property type="match status" value="3"/>
</dbReference>
<evidence type="ECO:0000256" key="3">
    <source>
        <dbReference type="ARBA" id="ARBA00022729"/>
    </source>
</evidence>
<dbReference type="Proteomes" id="UP000827092">
    <property type="component" value="Unassembled WGS sequence"/>
</dbReference>
<evidence type="ECO:0000256" key="9">
    <source>
        <dbReference type="SAM" id="SignalP"/>
    </source>
</evidence>
<dbReference type="GO" id="GO:0030424">
    <property type="term" value="C:axon"/>
    <property type="evidence" value="ECO:0007669"/>
    <property type="project" value="TreeGrafter"/>
</dbReference>
<evidence type="ECO:0000256" key="6">
    <source>
        <dbReference type="ARBA" id="ARBA00023157"/>
    </source>
</evidence>
<evidence type="ECO:0000313" key="13">
    <source>
        <dbReference type="Proteomes" id="UP000827092"/>
    </source>
</evidence>
<evidence type="ECO:0000256" key="7">
    <source>
        <dbReference type="ARBA" id="ARBA00023180"/>
    </source>
</evidence>
<organism evidence="12 13">
    <name type="scientific">Oedothorax gibbosus</name>
    <dbReference type="NCBI Taxonomy" id="931172"/>
    <lineage>
        <taxon>Eukaryota</taxon>
        <taxon>Metazoa</taxon>
        <taxon>Ecdysozoa</taxon>
        <taxon>Arthropoda</taxon>
        <taxon>Chelicerata</taxon>
        <taxon>Arachnida</taxon>
        <taxon>Araneae</taxon>
        <taxon>Araneomorphae</taxon>
        <taxon>Entelegynae</taxon>
        <taxon>Araneoidea</taxon>
        <taxon>Linyphiidae</taxon>
        <taxon>Erigoninae</taxon>
        <taxon>Oedothorax</taxon>
    </lineage>
</organism>
<dbReference type="FunFam" id="2.60.40.10:FF:000328">
    <property type="entry name" value="CLUMA_CG000981, isoform A"/>
    <property type="match status" value="1"/>
</dbReference>
<dbReference type="GO" id="GO:0007156">
    <property type="term" value="P:homophilic cell adhesion via plasma membrane adhesion molecules"/>
    <property type="evidence" value="ECO:0007669"/>
    <property type="project" value="TreeGrafter"/>
</dbReference>
<dbReference type="SUPFAM" id="SSF49265">
    <property type="entry name" value="Fibronectin type III"/>
    <property type="match status" value="1"/>
</dbReference>
<evidence type="ECO:0000256" key="5">
    <source>
        <dbReference type="ARBA" id="ARBA00023136"/>
    </source>
</evidence>
<evidence type="ECO:0000256" key="4">
    <source>
        <dbReference type="ARBA" id="ARBA00022737"/>
    </source>
</evidence>
<feature type="signal peptide" evidence="9">
    <location>
        <begin position="1"/>
        <end position="32"/>
    </location>
</feature>
<dbReference type="CDD" id="cd00096">
    <property type="entry name" value="Ig"/>
    <property type="match status" value="1"/>
</dbReference>
<dbReference type="InterPro" id="IPR036116">
    <property type="entry name" value="FN3_sf"/>
</dbReference>
<evidence type="ECO:0000313" key="12">
    <source>
        <dbReference type="EMBL" id="KAG8193127.1"/>
    </source>
</evidence>
<dbReference type="GO" id="GO:0043025">
    <property type="term" value="C:neuronal cell body"/>
    <property type="evidence" value="ECO:0007669"/>
    <property type="project" value="TreeGrafter"/>
</dbReference>
<dbReference type="SMART" id="SM00408">
    <property type="entry name" value="IGc2"/>
    <property type="match status" value="3"/>
</dbReference>
<proteinExistence type="predicted"/>
<dbReference type="Pfam" id="PF00041">
    <property type="entry name" value="fn3"/>
    <property type="match status" value="1"/>
</dbReference>
<dbReference type="CDD" id="cd00063">
    <property type="entry name" value="FN3"/>
    <property type="match status" value="1"/>
</dbReference>
<dbReference type="Pfam" id="PF13927">
    <property type="entry name" value="Ig_3"/>
    <property type="match status" value="2"/>
</dbReference>
<feature type="domain" description="Ig-like" evidence="10">
    <location>
        <begin position="143"/>
        <end position="234"/>
    </location>
</feature>
<dbReference type="InterPro" id="IPR007110">
    <property type="entry name" value="Ig-like_dom"/>
</dbReference>
<keyword evidence="4" id="KW-0677">Repeat</keyword>
<dbReference type="PANTHER" id="PTHR45080:SF33">
    <property type="entry name" value="IG-LIKE DOMAIN-CONTAINING PROTEIN"/>
    <property type="match status" value="1"/>
</dbReference>
<dbReference type="InterPro" id="IPR003599">
    <property type="entry name" value="Ig_sub"/>
</dbReference>
<dbReference type="GO" id="GO:0050808">
    <property type="term" value="P:synapse organization"/>
    <property type="evidence" value="ECO:0007669"/>
    <property type="project" value="TreeGrafter"/>
</dbReference>
<dbReference type="Gene3D" id="2.60.40.10">
    <property type="entry name" value="Immunoglobulins"/>
    <property type="match status" value="4"/>
</dbReference>
<evidence type="ECO:0000259" key="11">
    <source>
        <dbReference type="PROSITE" id="PS50853"/>
    </source>
</evidence>
<gene>
    <name evidence="12" type="ORF">JTE90_004951</name>
</gene>
<reference evidence="12 13" key="1">
    <citation type="journal article" date="2022" name="Nat. Ecol. Evol.">
        <title>A masculinizing supergene underlies an exaggerated male reproductive morph in a spider.</title>
        <authorList>
            <person name="Hendrickx F."/>
            <person name="De Corte Z."/>
            <person name="Sonet G."/>
            <person name="Van Belleghem S.M."/>
            <person name="Kostlbacher S."/>
            <person name="Vangestel C."/>
        </authorList>
    </citation>
    <scope>NUCLEOTIDE SEQUENCE [LARGE SCALE GENOMIC DNA]</scope>
    <source>
        <strain evidence="12">W744_W776</strain>
    </source>
</reference>
<evidence type="ECO:0000256" key="1">
    <source>
        <dbReference type="ARBA" id="ARBA00004236"/>
    </source>
</evidence>
<protein>
    <submittedName>
        <fullName evidence="12">Uncharacterized protein</fullName>
    </submittedName>
</protein>
<keyword evidence="2" id="KW-1003">Cell membrane</keyword>
<dbReference type="InterPro" id="IPR036179">
    <property type="entry name" value="Ig-like_dom_sf"/>
</dbReference>
<keyword evidence="6" id="KW-1015">Disulfide bond</keyword>
<sequence>MVSQLGDKLASPVNMEGATLLAFVLLIIAVESGTLHTDETTEDGIPRMISSSRPLRIREGESIELPCKAVNINGKVRVWKKLPSRTLFSGSISVSRDARIQLLEGSTLKLEDIIPEYSGEYICQISHQPLLNVTYKIQVLVPPTIIPDPAHGKAIVRKGNPVTLLCDVQGSPKPIVTWTYDQDGESTSTLPSGVRQVHGTQLQVASVDVHHSGIYKCTADNDVGDPVSATFNMTILYAPEVTVTPEWIHGDEMVTVEFTCTSHSMPMSQVHWVRGVDPKQGQHLKSNQYLKITDSVVHPTTTESRLKVQNMRREDLGSYTCVAKNSVGVTFKKVEVSGLAEPVQLRGMESGDSSFQLLWTAKSYSPVMEYQLKIRKHKSGDAWTDVVIPVSDDAAHQSLFFSQSYNVTGLDPGFKYEAVLQAHNDHGWNRPSDTLLFNVGPTPEPDIEEPIILKTVIPFYDADLDVTDPTFLKQDSSSSSSSYSSSLFILSLTFIFCLA</sequence>
<dbReference type="SMART" id="SM00060">
    <property type="entry name" value="FN3"/>
    <property type="match status" value="1"/>
</dbReference>
<dbReference type="GO" id="GO:0005886">
    <property type="term" value="C:plasma membrane"/>
    <property type="evidence" value="ECO:0007669"/>
    <property type="project" value="UniProtKB-SubCell"/>
</dbReference>
<dbReference type="InterPro" id="IPR050958">
    <property type="entry name" value="Cell_Adh-Cytoskel_Orgn"/>
</dbReference>
<name>A0AAV6VAQ4_9ARAC</name>
<evidence type="ECO:0000256" key="8">
    <source>
        <dbReference type="ARBA" id="ARBA00023319"/>
    </source>
</evidence>
<dbReference type="SUPFAM" id="SSF48726">
    <property type="entry name" value="Immunoglobulin"/>
    <property type="match status" value="3"/>
</dbReference>